<evidence type="ECO:0000259" key="2">
    <source>
        <dbReference type="Pfam" id="PF09130"/>
    </source>
</evidence>
<dbReference type="InterPro" id="IPR006115">
    <property type="entry name" value="6PGDH_NADP-bd"/>
</dbReference>
<dbReference type="InterPro" id="IPR036291">
    <property type="entry name" value="NAD(P)-bd_dom_sf"/>
</dbReference>
<reference evidence="3 4" key="1">
    <citation type="submission" date="2019-03" db="EMBL/GenBank/DDBJ databases">
        <title>Rhizobium sp. nov., an bacterium isolated from biocrust in Mu Us Desert.</title>
        <authorList>
            <person name="Lixiong L."/>
        </authorList>
    </citation>
    <scope>NUCLEOTIDE SEQUENCE [LARGE SCALE GENOMIC DNA]</scope>
    <source>
        <strain evidence="3 4">SPY-1</strain>
    </source>
</reference>
<dbReference type="GO" id="GO:0050661">
    <property type="term" value="F:NADP binding"/>
    <property type="evidence" value="ECO:0007669"/>
    <property type="project" value="InterPro"/>
</dbReference>
<dbReference type="Gene3D" id="1.10.1040.10">
    <property type="entry name" value="N-(1-d-carboxylethyl)-l-norvaline Dehydrogenase, domain 2"/>
    <property type="match status" value="1"/>
</dbReference>
<evidence type="ECO:0000313" key="3">
    <source>
        <dbReference type="EMBL" id="TDK34372.1"/>
    </source>
</evidence>
<comment type="caution">
    <text evidence="3">The sequence shown here is derived from an EMBL/GenBank/DDBJ whole genome shotgun (WGS) entry which is preliminary data.</text>
</comment>
<gene>
    <name evidence="3" type="ORF">E2F50_16130</name>
</gene>
<dbReference type="InterPro" id="IPR008927">
    <property type="entry name" value="6-PGluconate_DH-like_C_sf"/>
</dbReference>
<organism evidence="3 4">
    <name type="scientific">Rhizobium deserti</name>
    <dbReference type="NCBI Taxonomy" id="2547961"/>
    <lineage>
        <taxon>Bacteria</taxon>
        <taxon>Pseudomonadati</taxon>
        <taxon>Pseudomonadota</taxon>
        <taxon>Alphaproteobacteria</taxon>
        <taxon>Hyphomicrobiales</taxon>
        <taxon>Rhizobiaceae</taxon>
        <taxon>Rhizobium/Agrobacterium group</taxon>
        <taxon>Rhizobium</taxon>
    </lineage>
</organism>
<evidence type="ECO:0000313" key="4">
    <source>
        <dbReference type="Proteomes" id="UP000295238"/>
    </source>
</evidence>
<evidence type="ECO:0000259" key="1">
    <source>
        <dbReference type="Pfam" id="PF03446"/>
    </source>
</evidence>
<dbReference type="Gene3D" id="3.40.50.720">
    <property type="entry name" value="NAD(P)-binding Rossmann-like Domain"/>
    <property type="match status" value="1"/>
</dbReference>
<dbReference type="InterPro" id="IPR013328">
    <property type="entry name" value="6PGD_dom2"/>
</dbReference>
<dbReference type="SUPFAM" id="SSF48179">
    <property type="entry name" value="6-phosphogluconate dehydrogenase C-terminal domain-like"/>
    <property type="match status" value="1"/>
</dbReference>
<proteinExistence type="predicted"/>
<dbReference type="SUPFAM" id="SSF51735">
    <property type="entry name" value="NAD(P)-binding Rossmann-fold domains"/>
    <property type="match status" value="1"/>
</dbReference>
<keyword evidence="4" id="KW-1185">Reference proteome</keyword>
<dbReference type="OrthoDB" id="4333at2"/>
<dbReference type="EMBL" id="SMTL01000004">
    <property type="protein sequence ID" value="TDK34372.1"/>
    <property type="molecule type" value="Genomic_DNA"/>
</dbReference>
<protein>
    <submittedName>
        <fullName evidence="3">NAD(P)-dependent oxidoreductase</fullName>
    </submittedName>
</protein>
<feature type="domain" description="Phosphogluconate dehydrogenase NAD-binding putative C-terminal" evidence="2">
    <location>
        <begin position="193"/>
        <end position="262"/>
    </location>
</feature>
<feature type="domain" description="6-phosphogluconate dehydrogenase NADP-binding" evidence="1">
    <location>
        <begin position="48"/>
        <end position="143"/>
    </location>
</feature>
<dbReference type="AlphaFoldDB" id="A0A4R5UFU2"/>
<dbReference type="Pfam" id="PF09130">
    <property type="entry name" value="DUF1932"/>
    <property type="match status" value="1"/>
</dbReference>
<name>A0A4R5UFU2_9HYPH</name>
<sequence length="291" mass="30937">MRIAFLGFGEAARAFHDTLALRLDHGQFRAYDRLLDDPAAAEDMRLAMTSRGVNVAGSPAELADAEWIFSAVTADQSLEAAKSILPHLGQGALLIDINSVSPQRKVETSALVDATGADYLDMAVMAPVHPKGHGTPILLAGKNAGAILDRMRSLGFNGEFAGDAPGSATAIKMVRSVFVKGLEAITIEALLAAEASGCFEEILASLSQSFPGLDWSKFPAYQFERTTRHGRRRAAEMRESGATLDALGLNGGLCREIAAIQDKMAAIGIKTTEELRSTVASLLAARVQTRL</sequence>
<dbReference type="Pfam" id="PF03446">
    <property type="entry name" value="NAD_binding_2"/>
    <property type="match status" value="1"/>
</dbReference>
<dbReference type="InterPro" id="IPR015814">
    <property type="entry name" value="Pgluconate_DH_NAD-bd_C"/>
</dbReference>
<accession>A0A4R5UFU2</accession>
<dbReference type="RefSeq" id="WP_133317210.1">
    <property type="nucleotide sequence ID" value="NZ_SMTL01000004.1"/>
</dbReference>
<dbReference type="Proteomes" id="UP000295238">
    <property type="component" value="Unassembled WGS sequence"/>
</dbReference>